<dbReference type="InterPro" id="IPR015002">
    <property type="entry name" value="T6SS_Tdi1_C"/>
</dbReference>
<dbReference type="Pfam" id="PF08906">
    <property type="entry name" value="T6SS_Tdi1_C"/>
    <property type="match status" value="1"/>
</dbReference>
<dbReference type="InterPro" id="IPR014983">
    <property type="entry name" value="GAD-rel"/>
</dbReference>
<dbReference type="EMBL" id="DSIN01000032">
    <property type="protein sequence ID" value="HEF27729.1"/>
    <property type="molecule type" value="Genomic_DNA"/>
</dbReference>
<feature type="domain" description="GAD-related" evidence="1">
    <location>
        <begin position="4"/>
        <end position="106"/>
    </location>
</feature>
<sequence>MDKFYNIFLTEFGAPFYREEVPISSIARYRGRLPDQLLAYWEEHGWSGYADGLFWTVNPQEFEPVVTEWVKQNPTIVGDSYHVIARNAFGDLHLWGENTETLLTIDACWARYSYTRSKVSKDGNISTFFAILDREHCDPLAFFDAARKRLGRLKHDEMYGFVPALALGGLAQERALEVVKMIEHLLFLSQLEPLRHIGLEDI</sequence>
<dbReference type="AlphaFoldDB" id="A0A7C1WTX8"/>
<protein>
    <submittedName>
        <fullName evidence="3">DUF1851 domain-containing protein</fullName>
    </submittedName>
</protein>
<dbReference type="Pfam" id="PF08887">
    <property type="entry name" value="GAD-like"/>
    <property type="match status" value="1"/>
</dbReference>
<reference evidence="3" key="1">
    <citation type="journal article" date="2020" name="mSystems">
        <title>Genome- and Community-Level Interaction Insights into Carbon Utilization and Element Cycling Functions of Hydrothermarchaeota in Hydrothermal Sediment.</title>
        <authorList>
            <person name="Zhou Z."/>
            <person name="Liu Y."/>
            <person name="Xu W."/>
            <person name="Pan J."/>
            <person name="Luo Z.H."/>
            <person name="Li M."/>
        </authorList>
    </citation>
    <scope>NUCLEOTIDE SEQUENCE [LARGE SCALE GENOMIC DNA]</scope>
    <source>
        <strain evidence="3">SpSt-200</strain>
    </source>
</reference>
<gene>
    <name evidence="3" type="ORF">ENP23_18415</name>
</gene>
<evidence type="ECO:0000259" key="1">
    <source>
        <dbReference type="Pfam" id="PF08887"/>
    </source>
</evidence>
<evidence type="ECO:0000313" key="3">
    <source>
        <dbReference type="EMBL" id="HEF27729.1"/>
    </source>
</evidence>
<comment type="caution">
    <text evidence="3">The sequence shown here is derived from an EMBL/GenBank/DDBJ whole genome shotgun (WGS) entry which is preliminary data.</text>
</comment>
<proteinExistence type="predicted"/>
<name>A0A7C1WTX8_9PSED</name>
<feature type="domain" description="T6SS immunity protein Tdi1 C-terminal" evidence="2">
    <location>
        <begin position="124"/>
        <end position="191"/>
    </location>
</feature>
<organism evidence="3">
    <name type="scientific">Pseudomonas graminis</name>
    <dbReference type="NCBI Taxonomy" id="158627"/>
    <lineage>
        <taxon>Bacteria</taxon>
        <taxon>Pseudomonadati</taxon>
        <taxon>Pseudomonadota</taxon>
        <taxon>Gammaproteobacteria</taxon>
        <taxon>Pseudomonadales</taxon>
        <taxon>Pseudomonadaceae</taxon>
        <taxon>Pseudomonas</taxon>
    </lineage>
</organism>
<accession>A0A7C1WTX8</accession>
<evidence type="ECO:0000259" key="2">
    <source>
        <dbReference type="Pfam" id="PF08906"/>
    </source>
</evidence>